<gene>
    <name evidence="5" type="ORF">CLV51_1021067</name>
</gene>
<keyword evidence="6" id="KW-1185">Reference proteome</keyword>
<evidence type="ECO:0000256" key="1">
    <source>
        <dbReference type="ARBA" id="ARBA00023015"/>
    </source>
</evidence>
<dbReference type="AlphaFoldDB" id="A0A2P8HPP8"/>
<dbReference type="Gene3D" id="1.10.10.60">
    <property type="entry name" value="Homeodomain-like"/>
    <property type="match status" value="2"/>
</dbReference>
<keyword evidence="3" id="KW-0804">Transcription</keyword>
<proteinExistence type="predicted"/>
<keyword evidence="1" id="KW-0805">Transcription regulation</keyword>
<dbReference type="GO" id="GO:0003700">
    <property type="term" value="F:DNA-binding transcription factor activity"/>
    <property type="evidence" value="ECO:0007669"/>
    <property type="project" value="InterPro"/>
</dbReference>
<evidence type="ECO:0000313" key="6">
    <source>
        <dbReference type="Proteomes" id="UP000240971"/>
    </source>
</evidence>
<dbReference type="PROSITE" id="PS00041">
    <property type="entry name" value="HTH_ARAC_FAMILY_1"/>
    <property type="match status" value="1"/>
</dbReference>
<reference evidence="5 6" key="1">
    <citation type="submission" date="2018-03" db="EMBL/GenBank/DDBJ databases">
        <title>Genomic Encyclopedia of Archaeal and Bacterial Type Strains, Phase II (KMG-II): from individual species to whole genera.</title>
        <authorList>
            <person name="Goeker M."/>
        </authorList>
    </citation>
    <scope>NUCLEOTIDE SEQUENCE [LARGE SCALE GENOMIC DNA]</scope>
    <source>
        <strain evidence="5 6">DSM 24859</strain>
    </source>
</reference>
<evidence type="ECO:0000259" key="4">
    <source>
        <dbReference type="PROSITE" id="PS01124"/>
    </source>
</evidence>
<dbReference type="InterPro" id="IPR009057">
    <property type="entry name" value="Homeodomain-like_sf"/>
</dbReference>
<dbReference type="PANTHER" id="PTHR43280">
    <property type="entry name" value="ARAC-FAMILY TRANSCRIPTIONAL REGULATOR"/>
    <property type="match status" value="1"/>
</dbReference>
<accession>A0A2P8HPP8</accession>
<dbReference type="PRINTS" id="PR00032">
    <property type="entry name" value="HTHARAC"/>
</dbReference>
<dbReference type="InterPro" id="IPR018060">
    <property type="entry name" value="HTH_AraC"/>
</dbReference>
<dbReference type="InterPro" id="IPR020449">
    <property type="entry name" value="Tscrpt_reg_AraC-type_HTH"/>
</dbReference>
<dbReference type="InterPro" id="IPR018062">
    <property type="entry name" value="HTH_AraC-typ_CS"/>
</dbReference>
<dbReference type="OrthoDB" id="2666928at2"/>
<feature type="domain" description="HTH araC/xylS-type" evidence="4">
    <location>
        <begin position="235"/>
        <end position="333"/>
    </location>
</feature>
<evidence type="ECO:0000313" key="5">
    <source>
        <dbReference type="EMBL" id="PSL48203.1"/>
    </source>
</evidence>
<dbReference type="SMART" id="SM00342">
    <property type="entry name" value="HTH_ARAC"/>
    <property type="match status" value="1"/>
</dbReference>
<comment type="caution">
    <text evidence="5">The sequence shown here is derived from an EMBL/GenBank/DDBJ whole genome shotgun (WGS) entry which is preliminary data.</text>
</comment>
<dbReference type="EMBL" id="PYAW01000002">
    <property type="protein sequence ID" value="PSL48203.1"/>
    <property type="molecule type" value="Genomic_DNA"/>
</dbReference>
<protein>
    <submittedName>
        <fullName evidence="5">AraC-like DNA-binding protein</fullName>
    </submittedName>
</protein>
<name>A0A2P8HPP8_CHINA</name>
<keyword evidence="2 5" id="KW-0238">DNA-binding</keyword>
<dbReference type="PANTHER" id="PTHR43280:SF2">
    <property type="entry name" value="HTH-TYPE TRANSCRIPTIONAL REGULATOR EXSA"/>
    <property type="match status" value="1"/>
</dbReference>
<sequence>MTTDEYPATMKFLLSSKSEGNTISSNQLPPHYQRHAFKDAVVEFSEGSFGCFSVQEIRSKSWVIGWLNFSIRKPIRLNTIIDQPMVAIVCILKGNISYELQGYGNLMLRKNMYGCYYIPADSKNTASFAVDEHEAVYCSFSNDFLLSFVTQHPNFQQLYDAQQNRSQNGNALSTFKVNIEERRILDAIRQCNLTGPAKHIFFHARINDLLISYFNSLEVADKKQYRSIDQQIRLREIQVFIQDNFHLPLKVQTLSKQAGMNLRSFEKGFKELFGIRPKEYIEQQRVSRAAQLLEATNIPVTSIAYQVGFAGTNYFSFVFRKIHNCSPREFRQKWLEKNKIASDQDL</sequence>
<dbReference type="GO" id="GO:0043565">
    <property type="term" value="F:sequence-specific DNA binding"/>
    <property type="evidence" value="ECO:0007669"/>
    <property type="project" value="InterPro"/>
</dbReference>
<evidence type="ECO:0000256" key="3">
    <source>
        <dbReference type="ARBA" id="ARBA00023163"/>
    </source>
</evidence>
<evidence type="ECO:0000256" key="2">
    <source>
        <dbReference type="ARBA" id="ARBA00023125"/>
    </source>
</evidence>
<dbReference type="RefSeq" id="WP_106528600.1">
    <property type="nucleotide sequence ID" value="NZ_PYAW01000002.1"/>
</dbReference>
<dbReference type="PROSITE" id="PS01124">
    <property type="entry name" value="HTH_ARAC_FAMILY_2"/>
    <property type="match status" value="1"/>
</dbReference>
<organism evidence="5 6">
    <name type="scientific">Chitinophaga niastensis</name>
    <dbReference type="NCBI Taxonomy" id="536980"/>
    <lineage>
        <taxon>Bacteria</taxon>
        <taxon>Pseudomonadati</taxon>
        <taxon>Bacteroidota</taxon>
        <taxon>Chitinophagia</taxon>
        <taxon>Chitinophagales</taxon>
        <taxon>Chitinophagaceae</taxon>
        <taxon>Chitinophaga</taxon>
    </lineage>
</organism>
<dbReference type="SUPFAM" id="SSF46689">
    <property type="entry name" value="Homeodomain-like"/>
    <property type="match status" value="2"/>
</dbReference>
<dbReference type="Pfam" id="PF12833">
    <property type="entry name" value="HTH_18"/>
    <property type="match status" value="1"/>
</dbReference>
<dbReference type="Proteomes" id="UP000240971">
    <property type="component" value="Unassembled WGS sequence"/>
</dbReference>